<dbReference type="SFLD" id="SFLDS00003">
    <property type="entry name" value="Haloacid_Dehalogenase"/>
    <property type="match status" value="1"/>
</dbReference>
<dbReference type="CDD" id="cd07516">
    <property type="entry name" value="HAD_Pase"/>
    <property type="match status" value="1"/>
</dbReference>
<dbReference type="EMBL" id="FPBV01000003">
    <property type="protein sequence ID" value="SFU54395.1"/>
    <property type="molecule type" value="Genomic_DNA"/>
</dbReference>
<dbReference type="SFLD" id="SFLDG01140">
    <property type="entry name" value="C2.B:_Phosphomannomutase_and_P"/>
    <property type="match status" value="1"/>
</dbReference>
<dbReference type="PANTHER" id="PTHR10000:SF55">
    <property type="entry name" value="5-AMINO-6-(5-PHOSPHO-D-RIBITYLAMINO)URACIL PHOSPHATASE YCSE"/>
    <property type="match status" value="1"/>
</dbReference>
<organism evidence="1 2">
    <name type="scientific">Alicyclobacillus macrosporangiidus</name>
    <dbReference type="NCBI Taxonomy" id="392015"/>
    <lineage>
        <taxon>Bacteria</taxon>
        <taxon>Bacillati</taxon>
        <taxon>Bacillota</taxon>
        <taxon>Bacilli</taxon>
        <taxon>Bacillales</taxon>
        <taxon>Alicyclobacillaceae</taxon>
        <taxon>Alicyclobacillus</taxon>
    </lineage>
</organism>
<dbReference type="SUPFAM" id="SSF56784">
    <property type="entry name" value="HAD-like"/>
    <property type="match status" value="1"/>
</dbReference>
<dbReference type="Proteomes" id="UP000183508">
    <property type="component" value="Unassembled WGS sequence"/>
</dbReference>
<dbReference type="eggNOG" id="COG0561">
    <property type="taxonomic scope" value="Bacteria"/>
</dbReference>
<dbReference type="AlphaFoldDB" id="A0A1I7H158"/>
<gene>
    <name evidence="1" type="ORF">SAMN05421543_103173</name>
</gene>
<dbReference type="GO" id="GO:0000287">
    <property type="term" value="F:magnesium ion binding"/>
    <property type="evidence" value="ECO:0007669"/>
    <property type="project" value="TreeGrafter"/>
</dbReference>
<accession>A0A1I7H158</accession>
<proteinExistence type="predicted"/>
<dbReference type="InterPro" id="IPR036412">
    <property type="entry name" value="HAD-like_sf"/>
</dbReference>
<dbReference type="GO" id="GO:0005829">
    <property type="term" value="C:cytosol"/>
    <property type="evidence" value="ECO:0007669"/>
    <property type="project" value="TreeGrafter"/>
</dbReference>
<dbReference type="InterPro" id="IPR023214">
    <property type="entry name" value="HAD_sf"/>
</dbReference>
<dbReference type="OrthoDB" id="9781413at2"/>
<evidence type="ECO:0008006" key="3">
    <source>
        <dbReference type="Google" id="ProtNLM"/>
    </source>
</evidence>
<name>A0A1I7H158_9BACL</name>
<dbReference type="STRING" id="392015.SAMN05421543_103173"/>
<dbReference type="Pfam" id="PF08282">
    <property type="entry name" value="Hydrolase_3"/>
    <property type="match status" value="2"/>
</dbReference>
<protein>
    <recommendedName>
        <fullName evidence="3">Phosphoglycolate phosphatase</fullName>
    </recommendedName>
</protein>
<keyword evidence="2" id="KW-1185">Reference proteome</keyword>
<dbReference type="PROSITE" id="PS01229">
    <property type="entry name" value="COF_2"/>
    <property type="match status" value="1"/>
</dbReference>
<evidence type="ECO:0000313" key="1">
    <source>
        <dbReference type="EMBL" id="SFU54395.1"/>
    </source>
</evidence>
<dbReference type="GO" id="GO:0016791">
    <property type="term" value="F:phosphatase activity"/>
    <property type="evidence" value="ECO:0007669"/>
    <property type="project" value="TreeGrafter"/>
</dbReference>
<reference evidence="2" key="1">
    <citation type="submission" date="2016-10" db="EMBL/GenBank/DDBJ databases">
        <authorList>
            <person name="Varghese N."/>
        </authorList>
    </citation>
    <scope>NUCLEOTIDE SEQUENCE [LARGE SCALE GENOMIC DNA]</scope>
    <source>
        <strain evidence="2">DSM 17980</strain>
    </source>
</reference>
<evidence type="ECO:0000313" key="2">
    <source>
        <dbReference type="Proteomes" id="UP000183508"/>
    </source>
</evidence>
<dbReference type="Gene3D" id="3.30.1240.10">
    <property type="match status" value="1"/>
</dbReference>
<dbReference type="Gene3D" id="3.40.50.1000">
    <property type="entry name" value="HAD superfamily/HAD-like"/>
    <property type="match status" value="1"/>
</dbReference>
<dbReference type="PANTHER" id="PTHR10000">
    <property type="entry name" value="PHOSPHOSERINE PHOSPHATASE"/>
    <property type="match status" value="1"/>
</dbReference>
<dbReference type="RefSeq" id="WP_074950049.1">
    <property type="nucleotide sequence ID" value="NZ_FPBV01000003.1"/>
</dbReference>
<sequence>MADWRLIALDMDGTSLDLGLDISPENRRAIRHAIAAGVQVTFATGRRYGGLVQELARELGMTAPVVTVNGGEVWTPDGELVMRRAHRPEDIRRLYQLAVSCGAHYWATTPEGILSDDPLPDDLDDRIWLKFGFYTEDEAALASLWRTLAQADRFELSNSNPFNIEVNPKGVTKAAGLAAVCERLAIRPDQVVAVGDSLNDLPMIRWAGLGVAMGNAQPAVKAEADWIAEACEVHGVARVIERILADRSAGQDGHPGR</sequence>